<reference evidence="1 2" key="1">
    <citation type="submission" date="2013-11" db="EMBL/GenBank/DDBJ databases">
        <title>The Genome Sequence of Phytophthora parasitica P1976.</title>
        <authorList>
            <consortium name="The Broad Institute Genomics Platform"/>
            <person name="Russ C."/>
            <person name="Tyler B."/>
            <person name="Panabieres F."/>
            <person name="Shan W."/>
            <person name="Tripathy S."/>
            <person name="Grunwald N."/>
            <person name="Machado M."/>
            <person name="Johnson C.S."/>
            <person name="Walker B."/>
            <person name="Young S."/>
            <person name="Zeng Q."/>
            <person name="Gargeya S."/>
            <person name="Fitzgerald M."/>
            <person name="Haas B."/>
            <person name="Abouelleil A."/>
            <person name="Allen A.W."/>
            <person name="Alvarado L."/>
            <person name="Arachchi H.M."/>
            <person name="Berlin A.M."/>
            <person name="Chapman S.B."/>
            <person name="Gainer-Dewar J."/>
            <person name="Goldberg J."/>
            <person name="Griggs A."/>
            <person name="Gujja S."/>
            <person name="Hansen M."/>
            <person name="Howarth C."/>
            <person name="Imamovic A."/>
            <person name="Ireland A."/>
            <person name="Larimer J."/>
            <person name="McCowan C."/>
            <person name="Murphy C."/>
            <person name="Pearson M."/>
            <person name="Poon T.W."/>
            <person name="Priest M."/>
            <person name="Roberts A."/>
            <person name="Saif S."/>
            <person name="Shea T."/>
            <person name="Sisk P."/>
            <person name="Sykes S."/>
            <person name="Wortman J."/>
            <person name="Nusbaum C."/>
            <person name="Birren B."/>
        </authorList>
    </citation>
    <scope>NUCLEOTIDE SEQUENCE [LARGE SCALE GENOMIC DNA]</scope>
    <source>
        <strain evidence="1 2">P1976</strain>
    </source>
</reference>
<dbReference type="Proteomes" id="UP000028582">
    <property type="component" value="Unassembled WGS sequence"/>
</dbReference>
<protein>
    <submittedName>
        <fullName evidence="1">Uncharacterized protein</fullName>
    </submittedName>
</protein>
<comment type="caution">
    <text evidence="1">The sequence shown here is derived from an EMBL/GenBank/DDBJ whole genome shotgun (WGS) entry which is preliminary data.</text>
</comment>
<proteinExistence type="predicted"/>
<organism evidence="1 2">
    <name type="scientific">Phytophthora nicotianae P1976</name>
    <dbReference type="NCBI Taxonomy" id="1317066"/>
    <lineage>
        <taxon>Eukaryota</taxon>
        <taxon>Sar</taxon>
        <taxon>Stramenopiles</taxon>
        <taxon>Oomycota</taxon>
        <taxon>Peronosporomycetes</taxon>
        <taxon>Peronosporales</taxon>
        <taxon>Peronosporaceae</taxon>
        <taxon>Phytophthora</taxon>
    </lineage>
</organism>
<name>A0A080ZN02_PHYNI</name>
<gene>
    <name evidence="1" type="ORF">F444_15126</name>
</gene>
<sequence>MNHYHNPISNEDSNVIYTNVAFNVSYGVDKMILTILEADITLVLKCRRGPLIATTATNLSISQETNCDVFLLFTSGSDTRGNLVDEQLDQTLVVRGRAFERSDPATGLQES</sequence>
<evidence type="ECO:0000313" key="2">
    <source>
        <dbReference type="Proteomes" id="UP000028582"/>
    </source>
</evidence>
<evidence type="ECO:0000313" key="1">
    <source>
        <dbReference type="EMBL" id="ETO68013.1"/>
    </source>
</evidence>
<dbReference type="EMBL" id="ANJA01002794">
    <property type="protein sequence ID" value="ETO68013.1"/>
    <property type="molecule type" value="Genomic_DNA"/>
</dbReference>
<dbReference type="AlphaFoldDB" id="A0A080ZN02"/>
<accession>A0A080ZN02</accession>